<evidence type="ECO:0000313" key="1">
    <source>
        <dbReference type="EMBL" id="RKP36821.1"/>
    </source>
</evidence>
<keyword evidence="2" id="KW-1185">Reference proteome</keyword>
<reference evidence="2" key="1">
    <citation type="journal article" date="2018" name="Nat. Microbiol.">
        <title>Leveraging single-cell genomics to expand the fungal tree of life.</title>
        <authorList>
            <person name="Ahrendt S.R."/>
            <person name="Quandt C.A."/>
            <person name="Ciobanu D."/>
            <person name="Clum A."/>
            <person name="Salamov A."/>
            <person name="Andreopoulos B."/>
            <person name="Cheng J.F."/>
            <person name="Woyke T."/>
            <person name="Pelin A."/>
            <person name="Henrissat B."/>
            <person name="Reynolds N.K."/>
            <person name="Benny G.L."/>
            <person name="Smith M.E."/>
            <person name="James T.Y."/>
            <person name="Grigoriev I.V."/>
        </authorList>
    </citation>
    <scope>NUCLEOTIDE SEQUENCE [LARGE SCALE GENOMIC DNA]</scope>
    <source>
        <strain evidence="2">RSA 468</strain>
    </source>
</reference>
<dbReference type="InterPro" id="IPR007727">
    <property type="entry name" value="Spo12"/>
</dbReference>
<accession>A0A4P9ZV75</accession>
<evidence type="ECO:0000313" key="2">
    <source>
        <dbReference type="Proteomes" id="UP000268162"/>
    </source>
</evidence>
<dbReference type="AlphaFoldDB" id="A0A4P9ZV75"/>
<organism evidence="1 2">
    <name type="scientific">Dimargaris cristalligena</name>
    <dbReference type="NCBI Taxonomy" id="215637"/>
    <lineage>
        <taxon>Eukaryota</taxon>
        <taxon>Fungi</taxon>
        <taxon>Fungi incertae sedis</taxon>
        <taxon>Zoopagomycota</taxon>
        <taxon>Kickxellomycotina</taxon>
        <taxon>Dimargaritomycetes</taxon>
        <taxon>Dimargaritales</taxon>
        <taxon>Dimargaritaceae</taxon>
        <taxon>Dimargaris</taxon>
    </lineage>
</organism>
<gene>
    <name evidence="1" type="ORF">BJ085DRAFT_32358</name>
</gene>
<proteinExistence type="predicted"/>
<name>A0A4P9ZV75_9FUNG</name>
<dbReference type="EMBL" id="ML002589">
    <property type="protein sequence ID" value="RKP36821.1"/>
    <property type="molecule type" value="Genomic_DNA"/>
</dbReference>
<sequence length="140" mass="15191">MSSAPVSTMNPTPRKALAAKNHNYAFLKNRSNHISIHKYIINTALWLLGALSVQVPISTVLIKTHTPLTTWIPLIFPSLSSPTDKMVSPCTKKLEARHYAKPGILQPKSLTNMLVQAAQKPKAVVVSTPTNNTAAALDAK</sequence>
<dbReference type="Proteomes" id="UP000268162">
    <property type="component" value="Unassembled WGS sequence"/>
</dbReference>
<protein>
    <submittedName>
        <fullName evidence="1">Uncharacterized protein</fullName>
    </submittedName>
</protein>
<dbReference type="Pfam" id="PF05032">
    <property type="entry name" value="Spo12"/>
    <property type="match status" value="1"/>
</dbReference>